<keyword evidence="3" id="KW-1185">Reference proteome</keyword>
<dbReference type="Gene3D" id="3.40.50.300">
    <property type="entry name" value="P-loop containing nucleotide triphosphate hydrolases"/>
    <property type="match status" value="1"/>
</dbReference>
<dbReference type="Proteomes" id="UP001063166">
    <property type="component" value="Unassembled WGS sequence"/>
</dbReference>
<dbReference type="InterPro" id="IPR006073">
    <property type="entry name" value="GTP-bd"/>
</dbReference>
<evidence type="ECO:0000313" key="3">
    <source>
        <dbReference type="Proteomes" id="UP001063166"/>
    </source>
</evidence>
<evidence type="ECO:0000313" key="2">
    <source>
        <dbReference type="EMBL" id="GLB39691.1"/>
    </source>
</evidence>
<protein>
    <submittedName>
        <fullName evidence="2">50S ribosome-binding GTPase</fullName>
    </submittedName>
</protein>
<dbReference type="InterPro" id="IPR027417">
    <property type="entry name" value="P-loop_NTPase"/>
</dbReference>
<feature type="domain" description="G" evidence="1">
    <location>
        <begin position="33"/>
        <end position="109"/>
    </location>
</feature>
<name>A0A9P3PQU6_LYOSH</name>
<dbReference type="AlphaFoldDB" id="A0A9P3PQU6"/>
<reference evidence="2" key="1">
    <citation type="submission" date="2022-07" db="EMBL/GenBank/DDBJ databases">
        <title>The genome of Lyophyllum shimeji provides insight into the initial evolution of ectomycorrhizal fungal genome.</title>
        <authorList>
            <person name="Kobayashi Y."/>
            <person name="Shibata T."/>
            <person name="Hirakawa H."/>
            <person name="Shigenobu S."/>
            <person name="Nishiyama T."/>
            <person name="Yamada A."/>
            <person name="Hasebe M."/>
            <person name="Kawaguchi M."/>
        </authorList>
    </citation>
    <scope>NUCLEOTIDE SEQUENCE</scope>
    <source>
        <strain evidence="2">AT787</strain>
    </source>
</reference>
<sequence length="319" mass="35887">MPKARRPALGQEFRMAANVMDNVLQEGSRDIVILVMGPTGAGKSTFINAVLGGQTARMPVGHKLTSCTTLLDCAVVEPLDIRLPSGLENCRVIMVDTPGFDDTYESDISILRRIADWLEQSHRQRTVLGGVIYLHDISYDRFSATASKNLEMFKHLCGEAALSKVILGTTKWTRFTGPRGAAREKELETEHWKSLTQKGSRVRRFEDTHESALGFINDILLRVAFSCALAIQKELVDEKKILPETRAGRLAVIYAAQRMVDVEKELPRLRAELAVTKDAKKKEELEAMKRTILQLRGDVNQMKVPIRRRILRFMGIELT</sequence>
<gene>
    <name evidence="2" type="ORF">LshimejAT787_0702010</name>
</gene>
<comment type="caution">
    <text evidence="2">The sequence shown here is derived from an EMBL/GenBank/DDBJ whole genome shotgun (WGS) entry which is preliminary data.</text>
</comment>
<accession>A0A9P3PQU6</accession>
<organism evidence="2 3">
    <name type="scientific">Lyophyllum shimeji</name>
    <name type="common">Hon-shimeji</name>
    <name type="synonym">Tricholoma shimeji</name>
    <dbReference type="NCBI Taxonomy" id="47721"/>
    <lineage>
        <taxon>Eukaryota</taxon>
        <taxon>Fungi</taxon>
        <taxon>Dikarya</taxon>
        <taxon>Basidiomycota</taxon>
        <taxon>Agaricomycotina</taxon>
        <taxon>Agaricomycetes</taxon>
        <taxon>Agaricomycetidae</taxon>
        <taxon>Agaricales</taxon>
        <taxon>Tricholomatineae</taxon>
        <taxon>Lyophyllaceae</taxon>
        <taxon>Lyophyllum</taxon>
    </lineage>
</organism>
<dbReference type="SUPFAM" id="SSF52540">
    <property type="entry name" value="P-loop containing nucleoside triphosphate hydrolases"/>
    <property type="match status" value="1"/>
</dbReference>
<dbReference type="EMBL" id="BRPK01000007">
    <property type="protein sequence ID" value="GLB39691.1"/>
    <property type="molecule type" value="Genomic_DNA"/>
</dbReference>
<dbReference type="OrthoDB" id="8954335at2759"/>
<dbReference type="GO" id="GO:0005525">
    <property type="term" value="F:GTP binding"/>
    <property type="evidence" value="ECO:0007669"/>
    <property type="project" value="InterPro"/>
</dbReference>
<dbReference type="Pfam" id="PF01926">
    <property type="entry name" value="MMR_HSR1"/>
    <property type="match status" value="1"/>
</dbReference>
<proteinExistence type="predicted"/>
<evidence type="ECO:0000259" key="1">
    <source>
        <dbReference type="Pfam" id="PF01926"/>
    </source>
</evidence>